<organism evidence="1 2">
    <name type="scientific">Polynucleobacter wuianus</name>
    <dbReference type="NCBI Taxonomy" id="1743168"/>
    <lineage>
        <taxon>Bacteria</taxon>
        <taxon>Pseudomonadati</taxon>
        <taxon>Pseudomonadota</taxon>
        <taxon>Betaproteobacteria</taxon>
        <taxon>Burkholderiales</taxon>
        <taxon>Burkholderiaceae</taxon>
        <taxon>Polynucleobacter</taxon>
    </lineage>
</organism>
<dbReference type="PROSITE" id="PS51257">
    <property type="entry name" value="PROKAR_LIPOPROTEIN"/>
    <property type="match status" value="1"/>
</dbReference>
<gene>
    <name evidence="1" type="ORF">A8O14_06955</name>
</gene>
<sequence>MKSVPYRLIICIGFLLSACSTPPSRFGVYQQSDGTIGVHSPKDAKEEEAQEMALAECKKLGKRTATIIDSRKTVNDRFPMTYNYLCR</sequence>
<proteinExistence type="predicted"/>
<dbReference type="Proteomes" id="UP000078463">
    <property type="component" value="Chromosome"/>
</dbReference>
<accession>A0A191UG02</accession>
<keyword evidence="2" id="KW-1185">Reference proteome</keyword>
<evidence type="ECO:0000313" key="1">
    <source>
        <dbReference type="EMBL" id="ANI99831.1"/>
    </source>
</evidence>
<dbReference type="KEGG" id="pwu:A8O14_06955"/>
<reference evidence="2" key="1">
    <citation type="submission" date="2016-05" db="EMBL/GenBank/DDBJ databases">
        <title>Polynucleobacter sp. QLW-P1FAT50C-4 genome.</title>
        <authorList>
            <person name="Hahn M.W."/>
        </authorList>
    </citation>
    <scope>NUCLEOTIDE SEQUENCE [LARGE SCALE GENOMIC DNA]</scope>
    <source>
        <strain evidence="2">QLW-P1FAT50C-4</strain>
    </source>
</reference>
<dbReference type="RefSeq" id="WP_068948839.1">
    <property type="nucleotide sequence ID" value="NZ_CP015922.1"/>
</dbReference>
<evidence type="ECO:0000313" key="2">
    <source>
        <dbReference type="Proteomes" id="UP000078463"/>
    </source>
</evidence>
<dbReference type="OrthoDB" id="9134311at2"/>
<dbReference type="EMBL" id="CP015922">
    <property type="protein sequence ID" value="ANI99831.1"/>
    <property type="molecule type" value="Genomic_DNA"/>
</dbReference>
<protein>
    <submittedName>
        <fullName evidence="1">Uncharacterized protein</fullName>
    </submittedName>
</protein>
<dbReference type="AlphaFoldDB" id="A0A191UG02"/>
<name>A0A191UG02_9BURK</name>